<organism evidence="1 2">
    <name type="scientific">Blastococcus jejuensis</name>
    <dbReference type="NCBI Taxonomy" id="351224"/>
    <lineage>
        <taxon>Bacteria</taxon>
        <taxon>Bacillati</taxon>
        <taxon>Actinomycetota</taxon>
        <taxon>Actinomycetes</taxon>
        <taxon>Geodermatophilales</taxon>
        <taxon>Geodermatophilaceae</taxon>
        <taxon>Blastococcus</taxon>
    </lineage>
</organism>
<dbReference type="RefSeq" id="WP_344689782.1">
    <property type="nucleotide sequence ID" value="NZ_BAAAVV010000007.1"/>
</dbReference>
<dbReference type="SUPFAM" id="SSF159245">
    <property type="entry name" value="AttH-like"/>
    <property type="match status" value="1"/>
</dbReference>
<evidence type="ECO:0000313" key="1">
    <source>
        <dbReference type="EMBL" id="GAA3174621.1"/>
    </source>
</evidence>
<reference evidence="2" key="1">
    <citation type="journal article" date="2019" name="Int. J. Syst. Evol. Microbiol.">
        <title>The Global Catalogue of Microorganisms (GCM) 10K type strain sequencing project: providing services to taxonomists for standard genome sequencing and annotation.</title>
        <authorList>
            <consortium name="The Broad Institute Genomics Platform"/>
            <consortium name="The Broad Institute Genome Sequencing Center for Infectious Disease"/>
            <person name="Wu L."/>
            <person name="Ma J."/>
        </authorList>
    </citation>
    <scope>NUCLEOTIDE SEQUENCE [LARGE SCALE GENOMIC DNA]</scope>
    <source>
        <strain evidence="2">JCM 15614</strain>
    </source>
</reference>
<evidence type="ECO:0008006" key="3">
    <source>
        <dbReference type="Google" id="ProtNLM"/>
    </source>
</evidence>
<name>A0ABP6PDB3_9ACTN</name>
<proteinExistence type="predicted"/>
<gene>
    <name evidence="1" type="ORF">GCM10010531_30250</name>
</gene>
<evidence type="ECO:0000313" key="2">
    <source>
        <dbReference type="Proteomes" id="UP001499924"/>
    </source>
</evidence>
<dbReference type="Proteomes" id="UP001499924">
    <property type="component" value="Unassembled WGS sequence"/>
</dbReference>
<accession>A0ABP6PDB3</accession>
<comment type="caution">
    <text evidence="1">The sequence shown here is derived from an EMBL/GenBank/DDBJ whole genome shotgun (WGS) entry which is preliminary data.</text>
</comment>
<keyword evidence="2" id="KW-1185">Reference proteome</keyword>
<dbReference type="EMBL" id="BAAAVV010000007">
    <property type="protein sequence ID" value="GAA3174621.1"/>
    <property type="molecule type" value="Genomic_DNA"/>
</dbReference>
<protein>
    <recommendedName>
        <fullName evidence="3">Tocopherol cyclase</fullName>
    </recommendedName>
</protein>
<sequence>MPDDDATTARWPRLRAGRGHYESWYLRAVHPTEPRGLWIRYTVSVPPGGTPTGQLWCTWFDRSVPHPRAVRIDAGPPASGNDAWIRFGENVFGPDGVVGEARSAECAARWSLRFTGGAEPLRHLPKPWMYTARLPRTKLLSPLPTTVFDGTLEIDGETVDIAGWPGMVGHNWGEQHAEQWIWLHGLGFADRGTDTWLDLAVGRIRVGPVTTPWVANGVLSLDGERIRLGGLGRRVAVTATDDRCVVRVPGAGATVTASVAAPPEAFVEWDYANPDGSMHRVVNCSVADLDLRVERRDGTPVALTAAGRAAYELGRPDHRS</sequence>